<keyword evidence="8" id="KW-0336">GPI-anchor</keyword>
<evidence type="ECO:0000256" key="12">
    <source>
        <dbReference type="ARBA" id="ARBA00023024"/>
    </source>
</evidence>
<keyword evidence="14" id="KW-0325">Glycoprotein</keyword>
<comment type="cofactor">
    <cofactor evidence="1">
        <name>Co(2+)</name>
        <dbReference type="ChEBI" id="CHEBI:48828"/>
    </cofactor>
</comment>
<dbReference type="PANTHER" id="PTHR10587:SF133">
    <property type="entry name" value="CHITIN DEACETYLASE 1-RELATED"/>
    <property type="match status" value="1"/>
</dbReference>
<keyword evidence="25" id="KW-1185">Reference proteome</keyword>
<evidence type="ECO:0000256" key="1">
    <source>
        <dbReference type="ARBA" id="ARBA00001941"/>
    </source>
</evidence>
<organism evidence="24 25">
    <name type="scientific">Sporidiobolus salmonicolor</name>
    <name type="common">Yeast-like fungus</name>
    <name type="synonym">Sporobolomyces salmonicolor</name>
    <dbReference type="NCBI Taxonomy" id="5005"/>
    <lineage>
        <taxon>Eukaryota</taxon>
        <taxon>Fungi</taxon>
        <taxon>Dikarya</taxon>
        <taxon>Basidiomycota</taxon>
        <taxon>Pucciniomycotina</taxon>
        <taxon>Microbotryomycetes</taxon>
        <taxon>Sporidiobolales</taxon>
        <taxon>Sporidiobolaceae</taxon>
        <taxon>Sporobolomyces</taxon>
    </lineage>
</organism>
<dbReference type="GO" id="GO:0004099">
    <property type="term" value="F:chitin deacetylase activity"/>
    <property type="evidence" value="ECO:0007669"/>
    <property type="project" value="UniProtKB-EC"/>
</dbReference>
<feature type="chain" id="PRO_5002303313" description="chitin deacetylase" evidence="22">
    <location>
        <begin position="20"/>
        <end position="526"/>
    </location>
</feature>
<dbReference type="Gene3D" id="3.20.20.370">
    <property type="entry name" value="Glycoside hydrolase/deacetylase"/>
    <property type="match status" value="1"/>
</dbReference>
<feature type="domain" description="NodB homology" evidence="23">
    <location>
        <begin position="212"/>
        <end position="415"/>
    </location>
</feature>
<evidence type="ECO:0000256" key="4">
    <source>
        <dbReference type="ARBA" id="ARBA00010973"/>
    </source>
</evidence>
<dbReference type="EC" id="3.5.1.41" evidence="20"/>
<evidence type="ECO:0000256" key="6">
    <source>
        <dbReference type="ARBA" id="ARBA00022512"/>
    </source>
</evidence>
<evidence type="ECO:0000256" key="3">
    <source>
        <dbReference type="ARBA" id="ARBA00004609"/>
    </source>
</evidence>
<dbReference type="GO" id="GO:0009272">
    <property type="term" value="P:fungal-type cell wall biogenesis"/>
    <property type="evidence" value="ECO:0007669"/>
    <property type="project" value="UniProtKB-ARBA"/>
</dbReference>
<evidence type="ECO:0000256" key="5">
    <source>
        <dbReference type="ARBA" id="ARBA00022475"/>
    </source>
</evidence>
<dbReference type="InterPro" id="IPR002509">
    <property type="entry name" value="NODB_dom"/>
</dbReference>
<protein>
    <recommendedName>
        <fullName evidence="20">chitin deacetylase</fullName>
        <ecNumber evidence="20">3.5.1.41</ecNumber>
    </recommendedName>
</protein>
<evidence type="ECO:0000256" key="16">
    <source>
        <dbReference type="ARBA" id="ARBA00023285"/>
    </source>
</evidence>
<dbReference type="FunFam" id="3.20.20.370:FF:000004">
    <property type="entry name" value="Related to Chitin deacetylase"/>
    <property type="match status" value="1"/>
</dbReference>
<feature type="non-terminal residue" evidence="24">
    <location>
        <position position="1"/>
    </location>
</feature>
<dbReference type="GO" id="GO:0006032">
    <property type="term" value="P:chitin catabolic process"/>
    <property type="evidence" value="ECO:0007669"/>
    <property type="project" value="UniProtKB-KW"/>
</dbReference>
<keyword evidence="11" id="KW-0378">Hydrolase</keyword>
<comment type="subcellular location">
    <subcellularLocation>
        <location evidence="3">Cell membrane</location>
        <topology evidence="3">Lipid-anchor</topology>
        <topology evidence="3">GPI-anchor</topology>
    </subcellularLocation>
    <subcellularLocation>
        <location evidence="2">Secreted</location>
        <location evidence="2">Cell wall</location>
    </subcellularLocation>
</comment>
<dbReference type="GO" id="GO:0000272">
    <property type="term" value="P:polysaccharide catabolic process"/>
    <property type="evidence" value="ECO:0007669"/>
    <property type="project" value="UniProtKB-KW"/>
</dbReference>
<evidence type="ECO:0000256" key="9">
    <source>
        <dbReference type="ARBA" id="ARBA00022723"/>
    </source>
</evidence>
<evidence type="ECO:0000256" key="2">
    <source>
        <dbReference type="ARBA" id="ARBA00004191"/>
    </source>
</evidence>
<evidence type="ECO:0000313" key="24">
    <source>
        <dbReference type="EMBL" id="CEQ40652.1"/>
    </source>
</evidence>
<comment type="similarity">
    <text evidence="4">Belongs to the polysaccharide deacetylase family.</text>
</comment>
<dbReference type="EMBL" id="CENE01000008">
    <property type="protein sequence ID" value="CEQ40652.1"/>
    <property type="molecule type" value="Genomic_DNA"/>
</dbReference>
<dbReference type="GO" id="GO:0046872">
    <property type="term" value="F:metal ion binding"/>
    <property type="evidence" value="ECO:0007669"/>
    <property type="project" value="UniProtKB-KW"/>
</dbReference>
<dbReference type="GO" id="GO:0005886">
    <property type="term" value="C:plasma membrane"/>
    <property type="evidence" value="ECO:0007669"/>
    <property type="project" value="UniProtKB-SubCell"/>
</dbReference>
<dbReference type="InterPro" id="IPR050248">
    <property type="entry name" value="Polysacc_deacetylase_ArnD"/>
</dbReference>
<name>A0A0D6EKY2_SPOSA</name>
<dbReference type="Pfam" id="PF01522">
    <property type="entry name" value="Polysacc_deac_1"/>
    <property type="match status" value="1"/>
</dbReference>
<keyword evidence="18" id="KW-0961">Cell wall biogenesis/degradation</keyword>
<evidence type="ECO:0000256" key="22">
    <source>
        <dbReference type="SAM" id="SignalP"/>
    </source>
</evidence>
<dbReference type="AlphaFoldDB" id="A0A0D6EKY2"/>
<keyword evidence="9" id="KW-0479">Metal-binding</keyword>
<keyword evidence="17" id="KW-0449">Lipoprotein</keyword>
<feature type="signal peptide" evidence="22">
    <location>
        <begin position="1"/>
        <end position="19"/>
    </location>
</feature>
<dbReference type="PROSITE" id="PS51677">
    <property type="entry name" value="NODB"/>
    <property type="match status" value="1"/>
</dbReference>
<dbReference type="GO" id="GO:0098552">
    <property type="term" value="C:side of membrane"/>
    <property type="evidence" value="ECO:0007669"/>
    <property type="project" value="UniProtKB-KW"/>
</dbReference>
<keyword evidence="15" id="KW-0119">Carbohydrate metabolism</keyword>
<keyword evidence="12" id="KW-0146">Chitin degradation</keyword>
<evidence type="ECO:0000259" key="23">
    <source>
        <dbReference type="PROSITE" id="PS51677"/>
    </source>
</evidence>
<keyword evidence="5" id="KW-1003">Cell membrane</keyword>
<dbReference type="GO" id="GO:0071555">
    <property type="term" value="P:cell wall organization"/>
    <property type="evidence" value="ECO:0007669"/>
    <property type="project" value="UniProtKB-KW"/>
</dbReference>
<evidence type="ECO:0000256" key="15">
    <source>
        <dbReference type="ARBA" id="ARBA00023277"/>
    </source>
</evidence>
<sequence>MVSSAFFLLSAATLSIASAHLQPAGTSHGELVKRQAVSTVIPTASASASHITRASRTDDYHFSKWLSDGPVEVDEAAGVVAGARMTAKKAVIPSKIGTATTAEATQPLPSTFAAGATPPVAGAPKLPSIATLNPAMYPALDRVPPVDSPEVKQWIAEAGLENAPDFSPTGLGGCANATNAEAVANGGEDGSCWWTCGGCTRATDVTYCPTKADWGASFDDGPSPYTPRLLNLLEEQNLKSTFFVVGSRAVSRPEMVQTEYMLGHHVSIHTWSHMSLTTLTNEEIVAELGWSKKIIKDITGVTPNTMRPPYGDIDDRVRYISLKMGLRPIIWTSYNDQVFDTRDWQIAAGTVNATEVYNNFDRFLHQATNTLSHGFIVLAHDLYQQASTLSWKQHAPDELLRHSTGSPPPQSVDLAADFILPRVINEGRLHIKTIASCLGEDLAQAYIETADPSTNVTQTTATVVGATGVGFVSDVGVAVAVTATATASAGSKSAGSSETVASAARRQSGAGPTTALLVALAAGWAL</sequence>
<dbReference type="InterPro" id="IPR011330">
    <property type="entry name" value="Glyco_hydro/deAcase_b/a-brl"/>
</dbReference>
<evidence type="ECO:0000256" key="7">
    <source>
        <dbReference type="ARBA" id="ARBA00022525"/>
    </source>
</evidence>
<keyword evidence="13" id="KW-0472">Membrane</keyword>
<evidence type="ECO:0000256" key="14">
    <source>
        <dbReference type="ARBA" id="ARBA00023180"/>
    </source>
</evidence>
<dbReference type="PANTHER" id="PTHR10587">
    <property type="entry name" value="GLYCOSYL TRANSFERASE-RELATED"/>
    <property type="match status" value="1"/>
</dbReference>
<evidence type="ECO:0000256" key="18">
    <source>
        <dbReference type="ARBA" id="ARBA00023316"/>
    </source>
</evidence>
<evidence type="ECO:0000256" key="8">
    <source>
        <dbReference type="ARBA" id="ARBA00022622"/>
    </source>
</evidence>
<evidence type="ECO:0000256" key="13">
    <source>
        <dbReference type="ARBA" id="ARBA00023136"/>
    </source>
</evidence>
<keyword evidence="7" id="KW-0964">Secreted</keyword>
<keyword evidence="10 22" id="KW-0732">Signal</keyword>
<evidence type="ECO:0000256" key="11">
    <source>
        <dbReference type="ARBA" id="ARBA00022801"/>
    </source>
</evidence>
<keyword evidence="16" id="KW-0170">Cobalt</keyword>
<accession>A0A0D6EKY2</accession>
<keyword evidence="19" id="KW-0624">Polysaccharide degradation</keyword>
<dbReference type="Proteomes" id="UP000243876">
    <property type="component" value="Unassembled WGS sequence"/>
</dbReference>
<dbReference type="OrthoDB" id="407355at2759"/>
<evidence type="ECO:0000256" key="20">
    <source>
        <dbReference type="ARBA" id="ARBA00024056"/>
    </source>
</evidence>
<keyword evidence="6" id="KW-0134">Cell wall</keyword>
<proteinExistence type="inferred from homology"/>
<comment type="catalytic activity">
    <reaction evidence="21">
        <text>[(1-&gt;4)-N-acetyl-beta-D-glucosaminyl](n) + n H2O = chitosan + n acetate</text>
        <dbReference type="Rhea" id="RHEA:10464"/>
        <dbReference type="Rhea" id="RHEA-COMP:9593"/>
        <dbReference type="Rhea" id="RHEA-COMP:9597"/>
        <dbReference type="ChEBI" id="CHEBI:15377"/>
        <dbReference type="ChEBI" id="CHEBI:17029"/>
        <dbReference type="ChEBI" id="CHEBI:30089"/>
        <dbReference type="ChEBI" id="CHEBI:57704"/>
        <dbReference type="EC" id="3.5.1.41"/>
    </reaction>
    <physiologicalReaction direction="left-to-right" evidence="21">
        <dbReference type="Rhea" id="RHEA:10465"/>
    </physiologicalReaction>
</comment>
<gene>
    <name evidence="24" type="primary">SPOSA6832_02280</name>
</gene>
<evidence type="ECO:0000256" key="19">
    <source>
        <dbReference type="ARBA" id="ARBA00023326"/>
    </source>
</evidence>
<evidence type="ECO:0000256" key="10">
    <source>
        <dbReference type="ARBA" id="ARBA00022729"/>
    </source>
</evidence>
<evidence type="ECO:0000256" key="17">
    <source>
        <dbReference type="ARBA" id="ARBA00023288"/>
    </source>
</evidence>
<dbReference type="SUPFAM" id="SSF88713">
    <property type="entry name" value="Glycoside hydrolase/deacetylase"/>
    <property type="match status" value="1"/>
</dbReference>
<reference evidence="25" key="1">
    <citation type="submission" date="2015-02" db="EMBL/GenBank/DDBJ databases">
        <authorList>
            <person name="Gon?alves P."/>
        </authorList>
    </citation>
    <scope>NUCLEOTIDE SEQUENCE [LARGE SCALE GENOMIC DNA]</scope>
</reference>
<evidence type="ECO:0000256" key="21">
    <source>
        <dbReference type="ARBA" id="ARBA00048494"/>
    </source>
</evidence>
<evidence type="ECO:0000313" key="25">
    <source>
        <dbReference type="Proteomes" id="UP000243876"/>
    </source>
</evidence>